<dbReference type="KEGG" id="agl:PYTT_1376"/>
<sequence length="87" mass="9473">MNEEQTLAEVKLAIMRTLRVISAPLLLPDTTLRAHVDIALPTRIPDATYNEAVAALKVRGYITGTPNELAGYKWALTDAGRVAAQEI</sequence>
<dbReference type="EMBL" id="LT629973">
    <property type="protein sequence ID" value="SEH87505.1"/>
    <property type="molecule type" value="Genomic_DNA"/>
</dbReference>
<organism evidence="1 2">
    <name type="scientific">Akkermansia glycaniphila</name>
    <dbReference type="NCBI Taxonomy" id="1679444"/>
    <lineage>
        <taxon>Bacteria</taxon>
        <taxon>Pseudomonadati</taxon>
        <taxon>Verrucomicrobiota</taxon>
        <taxon>Verrucomicrobiia</taxon>
        <taxon>Verrucomicrobiales</taxon>
        <taxon>Akkermansiaceae</taxon>
        <taxon>Akkermansia</taxon>
    </lineage>
</organism>
<name>A0A1C7PF56_9BACT</name>
<evidence type="ECO:0000313" key="1">
    <source>
        <dbReference type="EMBL" id="SEH87505.1"/>
    </source>
</evidence>
<dbReference type="Proteomes" id="UP000176204">
    <property type="component" value="Chromosome I"/>
</dbReference>
<reference evidence="2" key="1">
    <citation type="submission" date="2016-09" db="EMBL/GenBank/DDBJ databases">
        <authorList>
            <person name="Koehorst J."/>
        </authorList>
    </citation>
    <scope>NUCLEOTIDE SEQUENCE [LARGE SCALE GENOMIC DNA]</scope>
</reference>
<dbReference type="STRING" id="1679444.PYTT_1376"/>
<gene>
    <name evidence="1" type="ORF">PYTT_1376</name>
</gene>
<keyword evidence="2" id="KW-1185">Reference proteome</keyword>
<accession>A0A1C7PF56</accession>
<proteinExistence type="predicted"/>
<evidence type="ECO:0000313" key="2">
    <source>
        <dbReference type="Proteomes" id="UP000176204"/>
    </source>
</evidence>
<dbReference type="RefSeq" id="WP_067771794.1">
    <property type="nucleotide sequence ID" value="NZ_LIGX01000001.1"/>
</dbReference>
<protein>
    <submittedName>
        <fullName evidence="1">Uncharacterized protein</fullName>
    </submittedName>
</protein>
<dbReference type="AlphaFoldDB" id="A0A1C7PF56"/>